<feature type="compositionally biased region" description="Basic and acidic residues" evidence="1">
    <location>
        <begin position="1"/>
        <end position="10"/>
    </location>
</feature>
<feature type="region of interest" description="Disordered" evidence="1">
    <location>
        <begin position="1"/>
        <end position="45"/>
    </location>
</feature>
<dbReference type="Gene3D" id="2.130.10.130">
    <property type="entry name" value="Integrin alpha, N-terminal"/>
    <property type="match status" value="3"/>
</dbReference>
<dbReference type="SMART" id="SM00191">
    <property type="entry name" value="Int_alpha"/>
    <property type="match status" value="4"/>
</dbReference>
<dbReference type="InterPro" id="IPR011043">
    <property type="entry name" value="Gal_Oxase/kelch_b-propeller"/>
</dbReference>
<reference evidence="3" key="1">
    <citation type="submission" date="2023-08" db="EMBL/GenBank/DDBJ databases">
        <authorList>
            <person name="Audoor S."/>
            <person name="Bilcke G."/>
        </authorList>
    </citation>
    <scope>NUCLEOTIDE SEQUENCE</scope>
</reference>
<comment type="caution">
    <text evidence="3">The sequence shown here is derived from an EMBL/GenBank/DDBJ whole genome shotgun (WGS) entry which is preliminary data.</text>
</comment>
<dbReference type="SUPFAM" id="SSF50965">
    <property type="entry name" value="Galactose oxidase, central domain"/>
    <property type="match status" value="1"/>
</dbReference>
<keyword evidence="2" id="KW-0472">Membrane</keyword>
<feature type="transmembrane region" description="Helical" evidence="2">
    <location>
        <begin position="54"/>
        <end position="75"/>
    </location>
</feature>
<dbReference type="InterPro" id="IPR013519">
    <property type="entry name" value="Int_alpha_beta-p"/>
</dbReference>
<protein>
    <submittedName>
        <fullName evidence="3">Uncharacterized protein</fullName>
    </submittedName>
</protein>
<dbReference type="AlphaFoldDB" id="A0AAD2FK32"/>
<gene>
    <name evidence="3" type="ORF">CYCCA115_LOCUS5348</name>
</gene>
<evidence type="ECO:0000256" key="1">
    <source>
        <dbReference type="SAM" id="MobiDB-lite"/>
    </source>
</evidence>
<dbReference type="EMBL" id="CAKOGP040000557">
    <property type="protein sequence ID" value="CAJ1936750.1"/>
    <property type="molecule type" value="Genomic_DNA"/>
</dbReference>
<keyword evidence="2" id="KW-0812">Transmembrane</keyword>
<evidence type="ECO:0000256" key="2">
    <source>
        <dbReference type="SAM" id="Phobius"/>
    </source>
</evidence>
<organism evidence="3 4">
    <name type="scientific">Cylindrotheca closterium</name>
    <dbReference type="NCBI Taxonomy" id="2856"/>
    <lineage>
        <taxon>Eukaryota</taxon>
        <taxon>Sar</taxon>
        <taxon>Stramenopiles</taxon>
        <taxon>Ochrophyta</taxon>
        <taxon>Bacillariophyta</taxon>
        <taxon>Bacillariophyceae</taxon>
        <taxon>Bacillariophycidae</taxon>
        <taxon>Bacillariales</taxon>
        <taxon>Bacillariaceae</taxon>
        <taxon>Cylindrotheca</taxon>
    </lineage>
</organism>
<dbReference type="SUPFAM" id="SSF69322">
    <property type="entry name" value="Tricorn protease domain 2"/>
    <property type="match status" value="1"/>
</dbReference>
<accession>A0AAD2FK32</accession>
<evidence type="ECO:0000313" key="3">
    <source>
        <dbReference type="EMBL" id="CAJ1936750.1"/>
    </source>
</evidence>
<dbReference type="PANTHER" id="PTHR36220">
    <property type="entry name" value="UNNAMED PRODUCT"/>
    <property type="match status" value="1"/>
</dbReference>
<dbReference type="InterPro" id="IPR028994">
    <property type="entry name" value="Integrin_alpha_N"/>
</dbReference>
<dbReference type="PANTHER" id="PTHR36220:SF1">
    <property type="entry name" value="GAMMA TUBULIN COMPLEX COMPONENT C-TERMINAL DOMAIN-CONTAINING PROTEIN"/>
    <property type="match status" value="1"/>
</dbReference>
<evidence type="ECO:0000313" key="4">
    <source>
        <dbReference type="Proteomes" id="UP001295423"/>
    </source>
</evidence>
<keyword evidence="4" id="KW-1185">Reference proteome</keyword>
<name>A0AAD2FK32_9STRA</name>
<keyword evidence="2" id="KW-1133">Transmembrane helix</keyword>
<proteinExistence type="predicted"/>
<sequence length="1023" mass="108509">MANQAPKDDLTTAEVTPTSTDEEAPSNESEGSLDNVSNHGDKPEEEKESCGWRVYYWVGMLSAFGLGAIIMFAVMKSRESSTSPSKAIPEAPIVNDEDVSNPTDVSGLPQLQESKDFPLQLCFGDCDTDADCDLNLRCFQRDPNEAVPGCEGGLDDESRTDFCVPIVLPEVEETNNFPLGLCQGDCDTADDCEAGLVCFQRSANDEVPGCLGSKLDSSNTDYCIPEETEGFFLKKLGQRLLGGKGDSFGFSTSLSRDGSTLAVGAIDAGSAGYVALYQLIDAKSWKFVTKIEGDNIGSEFGHSVSLSGDGNFLAVGVPKAPSGYIRNVGKVLVYELLLNEFGTKWNIVGEIESDNPNIGTYLGFEFGQSVALSSDGSVLAVGEPLDGRITLFRSFNGTWPKIGNSIQLADLAGRSLSLSDDGSRIAISGETQGGIFDFDGSDWAQSTPTQATDNIFQDGGTSIVLSGDGSTVAIGRVDNGVGEIVIQTFQYPVDSVWNALGVPVRLISGDSTVPNIVLSQDGRVLVVGDPHFDGVGRIALFSFDESMNEWQQTDSVVGRAFNEMFGVSLAIAQDATGSTKVAIGSPYPVQMIGSFGSAVVYKIEYGEKAAETSAPTVAPTTSSPAIFEQVDSWKGLQGETAGKDVDISKNGRVLAYSVTQIGSSGYVESFQRNDETSEWERMQRLDETGVNFGHSISLSSDGKVIAVGIPGGNTVDGNISGRVRVYSLNETVSEWIQIGNDIASEPFDPNASFGGDGFGHSVSLSSSGNIVAIGSPYGTSHTVVYRLEGGAWRMRGDKIRYSVSPALEGWSVSISDDGNMVAVGAPTNEEVSDEAGVCIIYEYIDGSWQRRGQPLFGDAQHDVFGTSVSLSGDGDIVSVGSINNDNENGEDAGHVRVYRFNRSTDIWERLGQPILGAANSDRFGVSISLSNDGMTIAVGARGHGLGGQVQLFQFDEKNTMWKQLGPAMNGNVENGAFGAAVSLSEAAEEFTLAVGAPDTMDETLLGLVRDPIGEVFLYEGVNA</sequence>
<feature type="compositionally biased region" description="Polar residues" evidence="1">
    <location>
        <begin position="26"/>
        <end position="38"/>
    </location>
</feature>
<dbReference type="Proteomes" id="UP001295423">
    <property type="component" value="Unassembled WGS sequence"/>
</dbReference>